<keyword evidence="1 2" id="KW-0808">Transferase</keyword>
<comment type="caution">
    <text evidence="2">The sequence shown here is derived from an EMBL/GenBank/DDBJ whole genome shotgun (WGS) entry which is preliminary data.</text>
</comment>
<dbReference type="Gene3D" id="3.40.50.300">
    <property type="entry name" value="P-loop containing nucleotide triphosphate hydrolases"/>
    <property type="match status" value="1"/>
</dbReference>
<accession>A0A2S9XKH3</accession>
<dbReference type="Pfam" id="PF13469">
    <property type="entry name" value="Sulfotransfer_3"/>
    <property type="match status" value="1"/>
</dbReference>
<dbReference type="InterPro" id="IPR027417">
    <property type="entry name" value="P-loop_NTPase"/>
</dbReference>
<dbReference type="PANTHER" id="PTHR12788">
    <property type="entry name" value="PROTEIN-TYROSINE SULFOTRANSFERASE 2"/>
    <property type="match status" value="1"/>
</dbReference>
<dbReference type="InterPro" id="IPR026634">
    <property type="entry name" value="TPST-like"/>
</dbReference>
<sequence>MKLSVPVFEDPIVFVLGVARSGTTLLRLMLAGHSRLFCPPEMVLAPFETMAERHALLERRFWEKGGLRRTFIELEGLEVPAAKQRVAELHERSVAEVYALLNEGIGERVLVDKCPHLVNYPDALRRLARWFPNARFLWIVRNPGSVIRSLHNVNMSEALFEGSAYTSAEQLWRGGNQAIASFVAELPARSWLRFRYEDLVTAPEATMRDICALLGVDYEPALVQPYAGDRMRSGPKGARAVGDPNTALRSEIDPELATRWLAGFDHRSVDAQTKALARGYGYELDEIPLPGLSAVSDAMAQLFAKVVELEQGIGMPDDLHDLEARRFLMRMLAATVETFTEYGDPDHPSFHHVIGPTRKMFGDCPDSDVVRARLRLGPGRSYRISGRIPPGTVYVGALLHRRGGKIGAHCNDAAITRDEEGRFELRVSADEIAAAPGVTPLRGEGDETEIVIRQYFGDRRSEAPIELDIELLGDPIPAAPLTPERYAKGLQHAGRMLATTVERSQLFHKFVTAGALPIKQFHSGSGERLFPTPDNDYRICWYRFGPEQAFVIRGALPKARYFSLCLYNAWLESFDYTRHTICLNHTQLRTNADGEFSVVLAERDPGVPNWLDTAGHHAGFVLARALLLDGEAPALTTETLWLKDLA</sequence>
<evidence type="ECO:0000313" key="3">
    <source>
        <dbReference type="Proteomes" id="UP000237968"/>
    </source>
</evidence>
<organism evidence="2 3">
    <name type="scientific">Enhygromyxa salina</name>
    <dbReference type="NCBI Taxonomy" id="215803"/>
    <lineage>
        <taxon>Bacteria</taxon>
        <taxon>Pseudomonadati</taxon>
        <taxon>Myxococcota</taxon>
        <taxon>Polyangia</taxon>
        <taxon>Nannocystales</taxon>
        <taxon>Nannocystaceae</taxon>
        <taxon>Enhygromyxa</taxon>
    </lineage>
</organism>
<dbReference type="EMBL" id="PVNK01000189">
    <property type="protein sequence ID" value="PRP93230.1"/>
    <property type="molecule type" value="Genomic_DNA"/>
</dbReference>
<dbReference type="AlphaFoldDB" id="A0A2S9XKH3"/>
<dbReference type="RefSeq" id="WP_181198026.1">
    <property type="nucleotide sequence ID" value="NZ_PVNK01000189.1"/>
</dbReference>
<dbReference type="GO" id="GO:0008476">
    <property type="term" value="F:protein-tyrosine sulfotransferase activity"/>
    <property type="evidence" value="ECO:0007669"/>
    <property type="project" value="InterPro"/>
</dbReference>
<evidence type="ECO:0000256" key="1">
    <source>
        <dbReference type="ARBA" id="ARBA00022679"/>
    </source>
</evidence>
<dbReference type="Proteomes" id="UP000237968">
    <property type="component" value="Unassembled WGS sequence"/>
</dbReference>
<gene>
    <name evidence="2" type="ORF">ENSA5_44070</name>
</gene>
<keyword evidence="3" id="KW-1185">Reference proteome</keyword>
<dbReference type="SUPFAM" id="SSF52540">
    <property type="entry name" value="P-loop containing nucleoside triphosphate hydrolases"/>
    <property type="match status" value="1"/>
</dbReference>
<reference evidence="2 3" key="1">
    <citation type="submission" date="2018-03" db="EMBL/GenBank/DDBJ databases">
        <title>Draft Genome Sequences of the Obligatory Marine Myxobacteria Enhygromyxa salina SWB005.</title>
        <authorList>
            <person name="Poehlein A."/>
            <person name="Moghaddam J.A."/>
            <person name="Harms H."/>
            <person name="Alanjari M."/>
            <person name="Koenig G.M."/>
            <person name="Daniel R."/>
            <person name="Schaeberle T.F."/>
        </authorList>
    </citation>
    <scope>NUCLEOTIDE SEQUENCE [LARGE SCALE GENOMIC DNA]</scope>
    <source>
        <strain evidence="2 3">SWB005</strain>
    </source>
</reference>
<evidence type="ECO:0000313" key="2">
    <source>
        <dbReference type="EMBL" id="PRP93230.1"/>
    </source>
</evidence>
<name>A0A2S9XKH3_9BACT</name>
<protein>
    <submittedName>
        <fullName evidence="2">Sulfotransferase domain protein</fullName>
    </submittedName>
</protein>
<proteinExistence type="predicted"/>
<dbReference type="PANTHER" id="PTHR12788:SF10">
    <property type="entry name" value="PROTEIN-TYROSINE SULFOTRANSFERASE"/>
    <property type="match status" value="1"/>
</dbReference>